<sequence length="369" mass="42713">MAEKYQKCYARQKKRSEVQATQKNMTPNTKVYHFLQGRTVDSDVRTELFKGEVLKNQILKKSLGGKTVKKYRMQSALRFQIRNAVSHKVNKVKQKIREKVYKFFHDDENTTLSPGKKDVITRNKIRKQKRYLNTTMKELHERFAQQNPDIRISVTYCRVSDIAPVKAVYFCKLSECTHQNLPAIWASLEPILEDVLHDDRVRVLYFMSDSPQNQYRNKKNFHLLGEYLKVRFPSVRSVIWNFTEADHRKGALDGVGGYLKRTADNIISSGHDVNNINILHDILKEHYPNIKLWIIGVDSVLKVDSFLSTAAELKTVKRTMNVHQVTAALGHPKTKMNYRTLSCEECELSKNCEHNGIFSSGTSHLPKSK</sequence>
<dbReference type="Proteomes" id="UP001159363">
    <property type="component" value="Chromosome 3"/>
</dbReference>
<keyword evidence="2" id="KW-1185">Reference proteome</keyword>
<dbReference type="PANTHER" id="PTHR46601">
    <property type="entry name" value="ULP_PROTEASE DOMAIN-CONTAINING PROTEIN"/>
    <property type="match status" value="1"/>
</dbReference>
<proteinExistence type="predicted"/>
<evidence type="ECO:0000313" key="1">
    <source>
        <dbReference type="EMBL" id="KAJ8888973.1"/>
    </source>
</evidence>
<dbReference type="PANTHER" id="PTHR46601:SF1">
    <property type="entry name" value="ADF-H DOMAIN-CONTAINING PROTEIN"/>
    <property type="match status" value="1"/>
</dbReference>
<dbReference type="EMBL" id="JARBHB010000003">
    <property type="protein sequence ID" value="KAJ8888973.1"/>
    <property type="molecule type" value="Genomic_DNA"/>
</dbReference>
<accession>A0ABQ9HX75</accession>
<protein>
    <submittedName>
        <fullName evidence="1">Uncharacterized protein</fullName>
    </submittedName>
</protein>
<reference evidence="1 2" key="1">
    <citation type="submission" date="2023-02" db="EMBL/GenBank/DDBJ databases">
        <title>LHISI_Scaffold_Assembly.</title>
        <authorList>
            <person name="Stuart O.P."/>
            <person name="Cleave R."/>
            <person name="Magrath M.J.L."/>
            <person name="Mikheyev A.S."/>
        </authorList>
    </citation>
    <scope>NUCLEOTIDE SEQUENCE [LARGE SCALE GENOMIC DNA]</scope>
    <source>
        <strain evidence="1">Daus_M_001</strain>
        <tissue evidence="1">Leg muscle</tissue>
    </source>
</reference>
<evidence type="ECO:0000313" key="2">
    <source>
        <dbReference type="Proteomes" id="UP001159363"/>
    </source>
</evidence>
<organism evidence="1 2">
    <name type="scientific">Dryococelus australis</name>
    <dbReference type="NCBI Taxonomy" id="614101"/>
    <lineage>
        <taxon>Eukaryota</taxon>
        <taxon>Metazoa</taxon>
        <taxon>Ecdysozoa</taxon>
        <taxon>Arthropoda</taxon>
        <taxon>Hexapoda</taxon>
        <taxon>Insecta</taxon>
        <taxon>Pterygota</taxon>
        <taxon>Neoptera</taxon>
        <taxon>Polyneoptera</taxon>
        <taxon>Phasmatodea</taxon>
        <taxon>Verophasmatodea</taxon>
        <taxon>Anareolatae</taxon>
        <taxon>Phasmatidae</taxon>
        <taxon>Eurycanthinae</taxon>
        <taxon>Dryococelus</taxon>
    </lineage>
</organism>
<gene>
    <name evidence="1" type="ORF">PR048_008467</name>
</gene>
<name>A0ABQ9HX75_9NEOP</name>
<comment type="caution">
    <text evidence="1">The sequence shown here is derived from an EMBL/GenBank/DDBJ whole genome shotgun (WGS) entry which is preliminary data.</text>
</comment>